<protein>
    <submittedName>
        <fullName evidence="1">Uncharacterized protein</fullName>
    </submittedName>
</protein>
<evidence type="ECO:0000313" key="1">
    <source>
        <dbReference type="EMBL" id="ASV31615.1"/>
    </source>
</evidence>
<organism evidence="1 2">
    <name type="scientific">Maribacter cobaltidurans</name>
    <dbReference type="NCBI Taxonomy" id="1178778"/>
    <lineage>
        <taxon>Bacteria</taxon>
        <taxon>Pseudomonadati</taxon>
        <taxon>Bacteroidota</taxon>
        <taxon>Flavobacteriia</taxon>
        <taxon>Flavobacteriales</taxon>
        <taxon>Flavobacteriaceae</taxon>
        <taxon>Maribacter</taxon>
    </lineage>
</organism>
<gene>
    <name evidence="1" type="ORF">CJ263_16110</name>
</gene>
<reference evidence="1 2" key="1">
    <citation type="submission" date="2017-08" db="EMBL/GenBank/DDBJ databases">
        <title>The complete genome sequence of Maribacter sp. B1, isolated from deep-sea sediment.</title>
        <authorList>
            <person name="Wu Y.-H."/>
            <person name="Cheng H."/>
            <person name="Xu X.-W."/>
        </authorList>
    </citation>
    <scope>NUCLEOTIDE SEQUENCE [LARGE SCALE GENOMIC DNA]</scope>
    <source>
        <strain evidence="1 2">B1</strain>
    </source>
</reference>
<dbReference type="Proteomes" id="UP000215244">
    <property type="component" value="Chromosome"/>
</dbReference>
<accession>A0A223V891</accession>
<dbReference type="EMBL" id="CP022957">
    <property type="protein sequence ID" value="ASV31615.1"/>
    <property type="molecule type" value="Genomic_DNA"/>
</dbReference>
<proteinExistence type="predicted"/>
<dbReference type="KEGG" id="marb:CJ263_16110"/>
<dbReference type="AlphaFoldDB" id="A0A223V891"/>
<keyword evidence="2" id="KW-1185">Reference proteome</keyword>
<name>A0A223V891_9FLAO</name>
<evidence type="ECO:0000313" key="2">
    <source>
        <dbReference type="Proteomes" id="UP000215244"/>
    </source>
</evidence>
<sequence>MENTSKSIAEDLKDYFKNYDYSKPNSDIQIIKVETENDLKKIYYGTGFYIILTNKIFEKNPCQFDYQNLKAIYRGHSYFTKKRILSHLSNEYYNSTRKSNEPNYKVCLKIEDKINGININQEPYKDWKWTVIVHKMKNSSKLIREQMEIAFDNVFQKPCKSIK</sequence>